<keyword evidence="7 9" id="KW-1133">Transmembrane helix</keyword>
<sequence length="195" mass="20774">MAGCAAAVPRWSVAEPGVQAAPEAADAGAGRLRATGLALAGGVFLIDQLVKYWVIGPLALQLHGQIVLLPVFNLTWVQNYGVSLGFLTASSDLARWALVAMTGLIATGVLVWMWRERSRADVWALGAVLGGAAGNILDRIRFGYVVDFLDLHFGDFRPFLVFNVADAAITIGVLTLLGRALLVRRDNDSSETIDA</sequence>
<comment type="function">
    <text evidence="9">This protein specifically catalyzes the removal of signal peptides from prolipoproteins.</text>
</comment>
<gene>
    <name evidence="9 11" type="primary">lspA</name>
    <name evidence="11" type="ORF">GVO57_01195</name>
</gene>
<dbReference type="Proteomes" id="UP000464468">
    <property type="component" value="Chromosome"/>
</dbReference>
<organism evidence="11 12">
    <name type="scientific">Sphingomonas changnyeongensis</name>
    <dbReference type="NCBI Taxonomy" id="2698679"/>
    <lineage>
        <taxon>Bacteria</taxon>
        <taxon>Pseudomonadati</taxon>
        <taxon>Pseudomonadota</taxon>
        <taxon>Alphaproteobacteria</taxon>
        <taxon>Sphingomonadales</taxon>
        <taxon>Sphingomonadaceae</taxon>
        <taxon>Sphingomonas</taxon>
    </lineage>
</organism>
<name>A0A7Z2NU20_9SPHN</name>
<accession>A0A7Z2NU20</accession>
<evidence type="ECO:0000313" key="12">
    <source>
        <dbReference type="Proteomes" id="UP000464468"/>
    </source>
</evidence>
<feature type="transmembrane region" description="Helical" evidence="9">
    <location>
        <begin position="120"/>
        <end position="137"/>
    </location>
</feature>
<dbReference type="GO" id="GO:0004190">
    <property type="term" value="F:aspartic-type endopeptidase activity"/>
    <property type="evidence" value="ECO:0007669"/>
    <property type="project" value="UniProtKB-UniRule"/>
</dbReference>
<feature type="active site" evidence="9">
    <location>
        <position position="166"/>
    </location>
</feature>
<evidence type="ECO:0000313" key="11">
    <source>
        <dbReference type="EMBL" id="QHL89692.1"/>
    </source>
</evidence>
<comment type="pathway">
    <text evidence="9">Protein modification; lipoprotein biosynthesis (signal peptide cleavage).</text>
</comment>
<dbReference type="KEGG" id="schy:GVO57_01195"/>
<comment type="similarity">
    <text evidence="1 9 10">Belongs to the peptidase A8 family.</text>
</comment>
<feature type="transmembrane region" description="Helical" evidence="9">
    <location>
        <begin position="93"/>
        <end position="113"/>
    </location>
</feature>
<evidence type="ECO:0000256" key="8">
    <source>
        <dbReference type="ARBA" id="ARBA00023136"/>
    </source>
</evidence>
<dbReference type="PANTHER" id="PTHR33695">
    <property type="entry name" value="LIPOPROTEIN SIGNAL PEPTIDASE"/>
    <property type="match status" value="1"/>
</dbReference>
<evidence type="ECO:0000256" key="10">
    <source>
        <dbReference type="RuleBase" id="RU004181"/>
    </source>
</evidence>
<feature type="transmembrane region" description="Helical" evidence="9">
    <location>
        <begin position="36"/>
        <end position="54"/>
    </location>
</feature>
<dbReference type="PANTHER" id="PTHR33695:SF1">
    <property type="entry name" value="LIPOPROTEIN SIGNAL PEPTIDASE"/>
    <property type="match status" value="1"/>
</dbReference>
<dbReference type="EC" id="3.4.23.36" evidence="9"/>
<keyword evidence="3 9" id="KW-0645">Protease</keyword>
<keyword evidence="5 9" id="KW-0064">Aspartyl protease</keyword>
<dbReference type="AlphaFoldDB" id="A0A7Z2NU20"/>
<dbReference type="NCBIfam" id="TIGR00077">
    <property type="entry name" value="lspA"/>
    <property type="match status" value="1"/>
</dbReference>
<keyword evidence="4 9" id="KW-0812">Transmembrane</keyword>
<evidence type="ECO:0000256" key="6">
    <source>
        <dbReference type="ARBA" id="ARBA00022801"/>
    </source>
</evidence>
<keyword evidence="2 9" id="KW-1003">Cell membrane</keyword>
<evidence type="ECO:0000256" key="7">
    <source>
        <dbReference type="ARBA" id="ARBA00022989"/>
    </source>
</evidence>
<dbReference type="GO" id="GO:0005886">
    <property type="term" value="C:plasma membrane"/>
    <property type="evidence" value="ECO:0007669"/>
    <property type="project" value="UniProtKB-SubCell"/>
</dbReference>
<dbReference type="HAMAP" id="MF_00161">
    <property type="entry name" value="LspA"/>
    <property type="match status" value="1"/>
</dbReference>
<reference evidence="11 12" key="1">
    <citation type="submission" date="2020-01" db="EMBL/GenBank/DDBJ databases">
        <title>Sphingomonas sp. C33 whole genome sequece.</title>
        <authorList>
            <person name="Park C."/>
        </authorList>
    </citation>
    <scope>NUCLEOTIDE SEQUENCE [LARGE SCALE GENOMIC DNA]</scope>
    <source>
        <strain evidence="11 12">C33</strain>
    </source>
</reference>
<feature type="transmembrane region" description="Helical" evidence="9">
    <location>
        <begin position="157"/>
        <end position="177"/>
    </location>
</feature>
<dbReference type="PRINTS" id="PR00781">
    <property type="entry name" value="LIPOSIGPTASE"/>
</dbReference>
<comment type="subcellular location">
    <subcellularLocation>
        <location evidence="9">Cell membrane</location>
        <topology evidence="9">Multi-pass membrane protein</topology>
    </subcellularLocation>
</comment>
<comment type="catalytic activity">
    <reaction evidence="9">
        <text>Release of signal peptides from bacterial membrane prolipoproteins. Hydrolyzes -Xaa-Yaa-Zaa-|-(S,diacylglyceryl)Cys-, in which Xaa is hydrophobic (preferably Leu), and Yaa (Ala or Ser) and Zaa (Gly or Ala) have small, neutral side chains.</text>
        <dbReference type="EC" id="3.4.23.36"/>
    </reaction>
</comment>
<proteinExistence type="inferred from homology"/>
<dbReference type="Pfam" id="PF01252">
    <property type="entry name" value="Peptidase_A8"/>
    <property type="match status" value="1"/>
</dbReference>
<evidence type="ECO:0000256" key="2">
    <source>
        <dbReference type="ARBA" id="ARBA00022475"/>
    </source>
</evidence>
<keyword evidence="12" id="KW-1185">Reference proteome</keyword>
<keyword evidence="6 9" id="KW-0378">Hydrolase</keyword>
<dbReference type="InterPro" id="IPR001872">
    <property type="entry name" value="Peptidase_A8"/>
</dbReference>
<evidence type="ECO:0000256" key="4">
    <source>
        <dbReference type="ARBA" id="ARBA00022692"/>
    </source>
</evidence>
<dbReference type="GO" id="GO:0006508">
    <property type="term" value="P:proteolysis"/>
    <property type="evidence" value="ECO:0007669"/>
    <property type="project" value="UniProtKB-KW"/>
</dbReference>
<dbReference type="UniPathway" id="UPA00665"/>
<evidence type="ECO:0000256" key="3">
    <source>
        <dbReference type="ARBA" id="ARBA00022670"/>
    </source>
</evidence>
<evidence type="ECO:0000256" key="5">
    <source>
        <dbReference type="ARBA" id="ARBA00022750"/>
    </source>
</evidence>
<feature type="active site" evidence="9">
    <location>
        <position position="147"/>
    </location>
</feature>
<keyword evidence="8 9" id="KW-0472">Membrane</keyword>
<protein>
    <recommendedName>
        <fullName evidence="9">Lipoprotein signal peptidase</fullName>
        <ecNumber evidence="9">3.4.23.36</ecNumber>
    </recommendedName>
    <alternativeName>
        <fullName evidence="9">Prolipoprotein signal peptidase</fullName>
    </alternativeName>
    <alternativeName>
        <fullName evidence="9">Signal peptidase II</fullName>
        <shortName evidence="9">SPase II</shortName>
    </alternativeName>
</protein>
<evidence type="ECO:0000256" key="1">
    <source>
        <dbReference type="ARBA" id="ARBA00006139"/>
    </source>
</evidence>
<evidence type="ECO:0000256" key="9">
    <source>
        <dbReference type="HAMAP-Rule" id="MF_00161"/>
    </source>
</evidence>
<dbReference type="EMBL" id="CP047895">
    <property type="protein sequence ID" value="QHL89692.1"/>
    <property type="molecule type" value="Genomic_DNA"/>
</dbReference>